<dbReference type="Pfam" id="PF02602">
    <property type="entry name" value="HEM4"/>
    <property type="match status" value="1"/>
</dbReference>
<evidence type="ECO:0000313" key="12">
    <source>
        <dbReference type="Proteomes" id="UP000292136"/>
    </source>
</evidence>
<reference evidence="11 12" key="1">
    <citation type="submission" date="2019-02" db="EMBL/GenBank/DDBJ databases">
        <title>Genomic Encyclopedia of Type Strains, Phase IV (KMG-IV): sequencing the most valuable type-strain genomes for metagenomic binning, comparative biology and taxonomic classification.</title>
        <authorList>
            <person name="Goeker M."/>
        </authorList>
    </citation>
    <scope>NUCLEOTIDE SEQUENCE [LARGE SCALE GENOMIC DNA]</scope>
    <source>
        <strain evidence="11 12">DSM 21223</strain>
    </source>
</reference>
<evidence type="ECO:0000256" key="2">
    <source>
        <dbReference type="ARBA" id="ARBA00008133"/>
    </source>
</evidence>
<dbReference type="InterPro" id="IPR036108">
    <property type="entry name" value="4pyrrol_syn_uPrphyn_synt_sf"/>
</dbReference>
<feature type="domain" description="Tetrapyrrole biosynthesis uroporphyrinogen III synthase" evidence="10">
    <location>
        <begin position="18"/>
        <end position="236"/>
    </location>
</feature>
<accession>A0ABY0IKN1</accession>
<evidence type="ECO:0000256" key="9">
    <source>
        <dbReference type="RuleBase" id="RU366031"/>
    </source>
</evidence>
<dbReference type="Proteomes" id="UP000292136">
    <property type="component" value="Unassembled WGS sequence"/>
</dbReference>
<dbReference type="InterPro" id="IPR039793">
    <property type="entry name" value="UROS/Hem4"/>
</dbReference>
<dbReference type="PANTHER" id="PTHR38042:SF1">
    <property type="entry name" value="UROPORPHYRINOGEN-III SYNTHASE, CHLOROPLASTIC"/>
    <property type="match status" value="1"/>
</dbReference>
<dbReference type="PANTHER" id="PTHR38042">
    <property type="entry name" value="UROPORPHYRINOGEN-III SYNTHASE, CHLOROPLASTIC"/>
    <property type="match status" value="1"/>
</dbReference>
<keyword evidence="12" id="KW-1185">Reference proteome</keyword>
<dbReference type="Gene3D" id="3.40.50.10090">
    <property type="match status" value="2"/>
</dbReference>
<protein>
    <recommendedName>
        <fullName evidence="7 9">Uroporphyrinogen-III synthase</fullName>
        <ecNumber evidence="3 9">4.2.1.75</ecNumber>
    </recommendedName>
</protein>
<dbReference type="RefSeq" id="WP_130460049.1">
    <property type="nucleotide sequence ID" value="NZ_SHKM01000003.1"/>
</dbReference>
<name>A0ABY0IKN1_9RHOO</name>
<dbReference type="EMBL" id="SHKM01000003">
    <property type="protein sequence ID" value="RZT75746.1"/>
    <property type="molecule type" value="Genomic_DNA"/>
</dbReference>
<comment type="caution">
    <text evidence="11">The sequence shown here is derived from an EMBL/GenBank/DDBJ whole genome shotgun (WGS) entry which is preliminary data.</text>
</comment>
<evidence type="ECO:0000259" key="10">
    <source>
        <dbReference type="Pfam" id="PF02602"/>
    </source>
</evidence>
<comment type="similarity">
    <text evidence="2 9">Belongs to the uroporphyrinogen-III synthase family.</text>
</comment>
<dbReference type="InterPro" id="IPR003754">
    <property type="entry name" value="4pyrrol_synth_uPrphyn_synth"/>
</dbReference>
<proteinExistence type="inferred from homology"/>
<gene>
    <name evidence="11" type="ORF">EV678_2933</name>
</gene>
<evidence type="ECO:0000256" key="1">
    <source>
        <dbReference type="ARBA" id="ARBA00004772"/>
    </source>
</evidence>
<keyword evidence="5 9" id="KW-0627">Porphyrin biosynthesis</keyword>
<dbReference type="SUPFAM" id="SSF69618">
    <property type="entry name" value="HemD-like"/>
    <property type="match status" value="1"/>
</dbReference>
<evidence type="ECO:0000256" key="3">
    <source>
        <dbReference type="ARBA" id="ARBA00013109"/>
    </source>
</evidence>
<evidence type="ECO:0000313" key="11">
    <source>
        <dbReference type="EMBL" id="RZT75746.1"/>
    </source>
</evidence>
<sequence length="255" mass="27333">MPLTGRTIVVTRPRAQADSLAQAIAAAGGTPLLYPLLEIEAADPAALQAVAPRLADYAIVFCVSPNAVEHALPTLLAAGPWPAGTRPAGVGTGTEKAWARFGLDRVIAPRERFDSEALLELPEFQAEAVAGKKVLILRGDGGRELLRETLEARGATVDVLTCYHRRPPSQGTAALEQAWTAGRLDAIIISSSEALRYLWQLLDEDGRRRLAQTPLFVPHERIAQGAKDLGLQRVILTPPADQGLLAGLCAYNWAQ</sequence>
<evidence type="ECO:0000256" key="8">
    <source>
        <dbReference type="ARBA" id="ARBA00048617"/>
    </source>
</evidence>
<comment type="function">
    <text evidence="6 9">Catalyzes cyclization of the linear tetrapyrrole, hydroxymethylbilane, to the macrocyclic uroporphyrinogen III.</text>
</comment>
<evidence type="ECO:0000256" key="4">
    <source>
        <dbReference type="ARBA" id="ARBA00023239"/>
    </source>
</evidence>
<comment type="catalytic activity">
    <reaction evidence="8 9">
        <text>hydroxymethylbilane = uroporphyrinogen III + H2O</text>
        <dbReference type="Rhea" id="RHEA:18965"/>
        <dbReference type="ChEBI" id="CHEBI:15377"/>
        <dbReference type="ChEBI" id="CHEBI:57308"/>
        <dbReference type="ChEBI" id="CHEBI:57845"/>
        <dbReference type="EC" id="4.2.1.75"/>
    </reaction>
</comment>
<evidence type="ECO:0000256" key="7">
    <source>
        <dbReference type="ARBA" id="ARBA00040167"/>
    </source>
</evidence>
<keyword evidence="4 9" id="KW-0456">Lyase</keyword>
<comment type="pathway">
    <text evidence="1 9">Porphyrin-containing compound metabolism; protoporphyrin-IX biosynthesis; coproporphyrinogen-III from 5-aminolevulinate: step 3/4.</text>
</comment>
<evidence type="ECO:0000256" key="5">
    <source>
        <dbReference type="ARBA" id="ARBA00023244"/>
    </source>
</evidence>
<organism evidence="11 12">
    <name type="scientific">Azospira oryzae</name>
    <dbReference type="NCBI Taxonomy" id="146939"/>
    <lineage>
        <taxon>Bacteria</taxon>
        <taxon>Pseudomonadati</taxon>
        <taxon>Pseudomonadota</taxon>
        <taxon>Betaproteobacteria</taxon>
        <taxon>Rhodocyclales</taxon>
        <taxon>Rhodocyclaceae</taxon>
        <taxon>Azospira</taxon>
    </lineage>
</organism>
<dbReference type="EC" id="4.2.1.75" evidence="3 9"/>
<dbReference type="CDD" id="cd06578">
    <property type="entry name" value="HemD"/>
    <property type="match status" value="1"/>
</dbReference>
<evidence type="ECO:0000256" key="6">
    <source>
        <dbReference type="ARBA" id="ARBA00037589"/>
    </source>
</evidence>